<dbReference type="Proteomes" id="UP000765509">
    <property type="component" value="Unassembled WGS sequence"/>
</dbReference>
<comment type="caution">
    <text evidence="1">The sequence shown here is derived from an EMBL/GenBank/DDBJ whole genome shotgun (WGS) entry which is preliminary data.</text>
</comment>
<sequence>MREDLIEILFQYREAFACVKEHLQTITGHEVDIILNLERPYPPQLRIPAYPDSPRSRQELEIHINELMKLEVIKKTGHNEEVEVITPARTTWKNYKPRMVGELRAFDTYNIPDRYPIPRIHENLTQLCKAKFINSMDALKVFHQNALKPPARKFLIIISHWGIYK</sequence>
<evidence type="ECO:0000313" key="1">
    <source>
        <dbReference type="EMBL" id="MBW0493857.1"/>
    </source>
</evidence>
<evidence type="ECO:0008006" key="3">
    <source>
        <dbReference type="Google" id="ProtNLM"/>
    </source>
</evidence>
<dbReference type="Gene3D" id="3.10.10.10">
    <property type="entry name" value="HIV Type 1 Reverse Transcriptase, subunit A, domain 1"/>
    <property type="match status" value="1"/>
</dbReference>
<dbReference type="InterPro" id="IPR043502">
    <property type="entry name" value="DNA/RNA_pol_sf"/>
</dbReference>
<keyword evidence="2" id="KW-1185">Reference proteome</keyword>
<dbReference type="AlphaFoldDB" id="A0A9Q3H7A7"/>
<evidence type="ECO:0000313" key="2">
    <source>
        <dbReference type="Proteomes" id="UP000765509"/>
    </source>
</evidence>
<reference evidence="1" key="1">
    <citation type="submission" date="2021-03" db="EMBL/GenBank/DDBJ databases">
        <title>Draft genome sequence of rust myrtle Austropuccinia psidii MF-1, a brazilian biotype.</title>
        <authorList>
            <person name="Quecine M.C."/>
            <person name="Pachon D.M.R."/>
            <person name="Bonatelli M.L."/>
            <person name="Correr F.H."/>
            <person name="Franceschini L.M."/>
            <person name="Leite T.F."/>
            <person name="Margarido G.R.A."/>
            <person name="Almeida C.A."/>
            <person name="Ferrarezi J.A."/>
            <person name="Labate C.A."/>
        </authorList>
    </citation>
    <scope>NUCLEOTIDE SEQUENCE</scope>
    <source>
        <strain evidence="1">MF-1</strain>
    </source>
</reference>
<organism evidence="1 2">
    <name type="scientific">Austropuccinia psidii MF-1</name>
    <dbReference type="NCBI Taxonomy" id="1389203"/>
    <lineage>
        <taxon>Eukaryota</taxon>
        <taxon>Fungi</taxon>
        <taxon>Dikarya</taxon>
        <taxon>Basidiomycota</taxon>
        <taxon>Pucciniomycotina</taxon>
        <taxon>Pucciniomycetes</taxon>
        <taxon>Pucciniales</taxon>
        <taxon>Sphaerophragmiaceae</taxon>
        <taxon>Austropuccinia</taxon>
    </lineage>
</organism>
<dbReference type="OrthoDB" id="6776860at2759"/>
<dbReference type="Gene3D" id="3.30.70.270">
    <property type="match status" value="1"/>
</dbReference>
<dbReference type="InterPro" id="IPR043128">
    <property type="entry name" value="Rev_trsase/Diguanyl_cyclase"/>
</dbReference>
<gene>
    <name evidence="1" type="ORF">O181_033572</name>
</gene>
<dbReference type="EMBL" id="AVOT02012278">
    <property type="protein sequence ID" value="MBW0493857.1"/>
    <property type="molecule type" value="Genomic_DNA"/>
</dbReference>
<accession>A0A9Q3H7A7</accession>
<proteinExistence type="predicted"/>
<dbReference type="SUPFAM" id="SSF56672">
    <property type="entry name" value="DNA/RNA polymerases"/>
    <property type="match status" value="1"/>
</dbReference>
<name>A0A9Q3H7A7_9BASI</name>
<protein>
    <recommendedName>
        <fullName evidence="3">Reverse transcriptase domain-containing protein</fullName>
    </recommendedName>
</protein>